<organism evidence="2 3">
    <name type="scientific">Actinoplanes oblitus</name>
    <dbReference type="NCBI Taxonomy" id="3040509"/>
    <lineage>
        <taxon>Bacteria</taxon>
        <taxon>Bacillati</taxon>
        <taxon>Actinomycetota</taxon>
        <taxon>Actinomycetes</taxon>
        <taxon>Micromonosporales</taxon>
        <taxon>Micromonosporaceae</taxon>
        <taxon>Actinoplanes</taxon>
    </lineage>
</organism>
<proteinExistence type="predicted"/>
<dbReference type="SMART" id="SM00530">
    <property type="entry name" value="HTH_XRE"/>
    <property type="match status" value="1"/>
</dbReference>
<protein>
    <submittedName>
        <fullName evidence="2">Helix-turn-helix transcriptional regulator</fullName>
    </submittedName>
</protein>
<evidence type="ECO:0000313" key="3">
    <source>
        <dbReference type="Proteomes" id="UP001240150"/>
    </source>
</evidence>
<evidence type="ECO:0000259" key="1">
    <source>
        <dbReference type="PROSITE" id="PS50943"/>
    </source>
</evidence>
<name>A0ABY8WIL2_9ACTN</name>
<dbReference type="InterPro" id="IPR011990">
    <property type="entry name" value="TPR-like_helical_dom_sf"/>
</dbReference>
<dbReference type="InterPro" id="IPR010982">
    <property type="entry name" value="Lambda_DNA-bd_dom_sf"/>
</dbReference>
<dbReference type="Gene3D" id="1.10.260.40">
    <property type="entry name" value="lambda repressor-like DNA-binding domains"/>
    <property type="match status" value="1"/>
</dbReference>
<dbReference type="SUPFAM" id="SSF48452">
    <property type="entry name" value="TPR-like"/>
    <property type="match status" value="1"/>
</dbReference>
<dbReference type="InterPro" id="IPR001387">
    <property type="entry name" value="Cro/C1-type_HTH"/>
</dbReference>
<dbReference type="EMBL" id="CP126980">
    <property type="protein sequence ID" value="WIM97716.1"/>
    <property type="molecule type" value="Genomic_DNA"/>
</dbReference>
<dbReference type="CDD" id="cd00093">
    <property type="entry name" value="HTH_XRE"/>
    <property type="match status" value="1"/>
</dbReference>
<feature type="domain" description="HTH cro/C1-type" evidence="1">
    <location>
        <begin position="8"/>
        <end position="59"/>
    </location>
</feature>
<dbReference type="Gene3D" id="1.25.40.10">
    <property type="entry name" value="Tetratricopeptide repeat domain"/>
    <property type="match status" value="1"/>
</dbReference>
<accession>A0ABY8WIL2</accession>
<keyword evidence="3" id="KW-1185">Reference proteome</keyword>
<dbReference type="RefSeq" id="WP_284919112.1">
    <property type="nucleotide sequence ID" value="NZ_CP126980.1"/>
</dbReference>
<evidence type="ECO:0000313" key="2">
    <source>
        <dbReference type="EMBL" id="WIM97716.1"/>
    </source>
</evidence>
<dbReference type="Pfam" id="PF13560">
    <property type="entry name" value="HTH_31"/>
    <property type="match status" value="1"/>
</dbReference>
<dbReference type="PROSITE" id="PS50943">
    <property type="entry name" value="HTH_CROC1"/>
    <property type="match status" value="1"/>
</dbReference>
<gene>
    <name evidence="2" type="ORF">ACTOB_001264</name>
</gene>
<reference evidence="2 3" key="1">
    <citation type="submission" date="2023-06" db="EMBL/GenBank/DDBJ databases">
        <authorList>
            <person name="Yushchuk O."/>
            <person name="Binda E."/>
            <person name="Ruckert-Reed C."/>
            <person name="Fedorenko V."/>
            <person name="Kalinowski J."/>
            <person name="Marinelli F."/>
        </authorList>
    </citation>
    <scope>NUCLEOTIDE SEQUENCE [LARGE SCALE GENOMIC DNA]</scope>
    <source>
        <strain evidence="2 3">NRRL 3884</strain>
    </source>
</reference>
<dbReference type="SUPFAM" id="SSF47413">
    <property type="entry name" value="lambda repressor-like DNA-binding domains"/>
    <property type="match status" value="1"/>
</dbReference>
<dbReference type="Proteomes" id="UP001240150">
    <property type="component" value="Chromosome"/>
</dbReference>
<sequence>MESFGQAARRLRAGLSLREIARRAHVDPGHLSRIEADKRTPTPQLAAALDAALGGAGHLAELARRACVEPWPLDGGPWRPCDTERLVDALAQQTPTAENAVELAHQWLIAEPPQLLEVRSGRRIGAGTVERVERRVQQLRVLDDYVGGGETWVMVTRELTATAGLLKGAAYTEDVGRRLLVAIGELCQVAGWVLSDSGRLAEAERVYLAGVRAANAGGDVAGAANNLSSLAYQLANTGDPRTAPTLARSAYAGARHHASATTLALLAERVAWAYARTGEARGAERALGQVEAEYDQRRPEDDPVWVYWLDQGEIEIMAGRVWTQLHRPLRAVPILERATSGYSDATGRETALYLSWLAESLIQANEVDRAAETASRAFRLSRQANSARAEDRIRLLGNQLGRFRGNAVVDSFLDEFRSAA</sequence>